<dbReference type="Proteomes" id="UP000264960">
    <property type="component" value="Chromosome"/>
</dbReference>
<dbReference type="AlphaFoldDB" id="A0AAD0HN72"/>
<evidence type="ECO:0000313" key="1">
    <source>
        <dbReference type="EMBL" id="AVM24347.1"/>
    </source>
</evidence>
<gene>
    <name evidence="1" type="ORF">C5695_11055</name>
</gene>
<protein>
    <submittedName>
        <fullName evidence="1">Uncharacterized protein</fullName>
    </submittedName>
</protein>
<sequence>MTDIKNEYSVATSIFCLTYLGLGGKNKIGENILMSNIIYGSTSEGLKGTIPEVFSFGSTDGLVHGDLIKDQEKEYKIFETTSGTSTIYSSFISKFIAIRVQ</sequence>
<name>A0AAD0HN72_BACPU</name>
<proteinExistence type="predicted"/>
<evidence type="ECO:0000313" key="2">
    <source>
        <dbReference type="Proteomes" id="UP000264960"/>
    </source>
</evidence>
<dbReference type="EMBL" id="CP027116">
    <property type="protein sequence ID" value="AVM24347.1"/>
    <property type="molecule type" value="Genomic_DNA"/>
</dbReference>
<accession>A0AAD0HN72</accession>
<reference evidence="1 2" key="1">
    <citation type="submission" date="2018-02" db="EMBL/GenBank/DDBJ databases">
        <title>The complete genome of two Bacillus pumilus strains from Cuatro Cienegas, Coahuila, Mexico.</title>
        <authorList>
            <person name="Zarza E."/>
            <person name="Alcaraz L.D."/>
            <person name="Aguilar-Salinas B."/>
            <person name="Islas A."/>
            <person name="Olmedo-Alvarez G."/>
        </authorList>
    </citation>
    <scope>NUCLEOTIDE SEQUENCE [LARGE SCALE GENOMIC DNA]</scope>
    <source>
        <strain evidence="1 2">145</strain>
    </source>
</reference>
<organism evidence="1 2">
    <name type="scientific">Bacillus pumilus</name>
    <name type="common">Bacillus mesentericus</name>
    <dbReference type="NCBI Taxonomy" id="1408"/>
    <lineage>
        <taxon>Bacteria</taxon>
        <taxon>Bacillati</taxon>
        <taxon>Bacillota</taxon>
        <taxon>Bacilli</taxon>
        <taxon>Bacillales</taxon>
        <taxon>Bacillaceae</taxon>
        <taxon>Bacillus</taxon>
    </lineage>
</organism>